<evidence type="ECO:0000313" key="2">
    <source>
        <dbReference type="Proteomes" id="UP000297245"/>
    </source>
</evidence>
<dbReference type="Proteomes" id="UP000297245">
    <property type="component" value="Unassembled WGS sequence"/>
</dbReference>
<dbReference type="AlphaFoldDB" id="A0A4S8KVG9"/>
<organism evidence="1 2">
    <name type="scientific">Dendrothele bispora (strain CBS 962.96)</name>
    <dbReference type="NCBI Taxonomy" id="1314807"/>
    <lineage>
        <taxon>Eukaryota</taxon>
        <taxon>Fungi</taxon>
        <taxon>Dikarya</taxon>
        <taxon>Basidiomycota</taxon>
        <taxon>Agaricomycotina</taxon>
        <taxon>Agaricomycetes</taxon>
        <taxon>Agaricomycetidae</taxon>
        <taxon>Agaricales</taxon>
        <taxon>Agaricales incertae sedis</taxon>
        <taxon>Dendrothele</taxon>
    </lineage>
</organism>
<evidence type="ECO:0008006" key="3">
    <source>
        <dbReference type="Google" id="ProtNLM"/>
    </source>
</evidence>
<accession>A0A4S8KVG9</accession>
<sequence length="667" mass="76375">MFLAIDANFRLRNRMTSNHYKSPTLGDGWAYLVPRAAYEEHILRYVNQEEMSSCSGFAAMFLANLKNVKGLRVSGVGGICCGRHRVWRANGLGDLQRGERYCNMDFIFWSTVHGEEYLCIVVSYDIACQWSWNFWSRMDDIDPSIRVKYGEGQIMFLVPKFHLRAHQASCQADYSFNYAPGVGHTHGEVVEEGWAQSNKAAGQTKEMGPGTRAMTLDDIFGFANWRTIENLDNVLGKRLLNAIKLFDEHYVDFNNFHAGLIVNVGETVLAEWDDMVKAWDNDHTELCPYTMEEDGDEGTHFKDMELKLARQEHSRLASGLPGHPSSLCVFVVEGIMLGEVQRGIELFITVNKYMIPTQDLELQRRRTNLLKCITHFRNLQCLLMPRLADVISEEDMERIENSDNEKPEQIKLFLPSECGTRSARIRACVGELPDVESQLREAEALDALQGVRDGLRARTGSSRFKMQNVMGQVGNTRASGILRQIDLRIHARKIRYRLARDVLLRLRGHGDWEQSIRELKDADWELKEGTTDDPDYIDAVRVEYCKSKACLDRSKEEVQLLCEELRRMMEYSLWKAEWWLSRRLGGEGMLSIGESVTAELADGLNSYALQQVSIMKNRHDHLDKTWTPLIEHAKKVLNRAPDISTLSFELKDKERSDADAQRAETEV</sequence>
<reference evidence="1 2" key="1">
    <citation type="journal article" date="2019" name="Nat. Ecol. Evol.">
        <title>Megaphylogeny resolves global patterns of mushroom evolution.</title>
        <authorList>
            <person name="Varga T."/>
            <person name="Krizsan K."/>
            <person name="Foldi C."/>
            <person name="Dima B."/>
            <person name="Sanchez-Garcia M."/>
            <person name="Sanchez-Ramirez S."/>
            <person name="Szollosi G.J."/>
            <person name="Szarkandi J.G."/>
            <person name="Papp V."/>
            <person name="Albert L."/>
            <person name="Andreopoulos W."/>
            <person name="Angelini C."/>
            <person name="Antonin V."/>
            <person name="Barry K.W."/>
            <person name="Bougher N.L."/>
            <person name="Buchanan P."/>
            <person name="Buyck B."/>
            <person name="Bense V."/>
            <person name="Catcheside P."/>
            <person name="Chovatia M."/>
            <person name="Cooper J."/>
            <person name="Damon W."/>
            <person name="Desjardin D."/>
            <person name="Finy P."/>
            <person name="Geml J."/>
            <person name="Haridas S."/>
            <person name="Hughes K."/>
            <person name="Justo A."/>
            <person name="Karasinski D."/>
            <person name="Kautmanova I."/>
            <person name="Kiss B."/>
            <person name="Kocsube S."/>
            <person name="Kotiranta H."/>
            <person name="LaButti K.M."/>
            <person name="Lechner B.E."/>
            <person name="Liimatainen K."/>
            <person name="Lipzen A."/>
            <person name="Lukacs Z."/>
            <person name="Mihaltcheva S."/>
            <person name="Morgado L.N."/>
            <person name="Niskanen T."/>
            <person name="Noordeloos M.E."/>
            <person name="Ohm R.A."/>
            <person name="Ortiz-Santana B."/>
            <person name="Ovrebo C."/>
            <person name="Racz N."/>
            <person name="Riley R."/>
            <person name="Savchenko A."/>
            <person name="Shiryaev A."/>
            <person name="Soop K."/>
            <person name="Spirin V."/>
            <person name="Szebenyi C."/>
            <person name="Tomsovsky M."/>
            <person name="Tulloss R.E."/>
            <person name="Uehling J."/>
            <person name="Grigoriev I.V."/>
            <person name="Vagvolgyi C."/>
            <person name="Papp T."/>
            <person name="Martin F.M."/>
            <person name="Miettinen O."/>
            <person name="Hibbett D.S."/>
            <person name="Nagy L.G."/>
        </authorList>
    </citation>
    <scope>NUCLEOTIDE SEQUENCE [LARGE SCALE GENOMIC DNA]</scope>
    <source>
        <strain evidence="1 2">CBS 962.96</strain>
    </source>
</reference>
<protein>
    <recommendedName>
        <fullName evidence="3">CxC2-like cysteine cluster KDZ transposase-associated domain-containing protein</fullName>
    </recommendedName>
</protein>
<dbReference type="Pfam" id="PF18758">
    <property type="entry name" value="KDZ"/>
    <property type="match status" value="1"/>
</dbReference>
<keyword evidence="2" id="KW-1185">Reference proteome</keyword>
<evidence type="ECO:0000313" key="1">
    <source>
        <dbReference type="EMBL" id="THU79793.1"/>
    </source>
</evidence>
<gene>
    <name evidence="1" type="ORF">K435DRAFT_875068</name>
</gene>
<name>A0A4S8KVG9_DENBC</name>
<dbReference type="OrthoDB" id="2983149at2759"/>
<dbReference type="EMBL" id="ML179976">
    <property type="protein sequence ID" value="THU79793.1"/>
    <property type="molecule type" value="Genomic_DNA"/>
</dbReference>
<dbReference type="InterPro" id="IPR040521">
    <property type="entry name" value="KDZ"/>
</dbReference>
<proteinExistence type="predicted"/>